<evidence type="ECO:0000256" key="3">
    <source>
        <dbReference type="ARBA" id="ARBA00023015"/>
    </source>
</evidence>
<evidence type="ECO:0000256" key="2">
    <source>
        <dbReference type="ARBA" id="ARBA00005907"/>
    </source>
</evidence>
<dbReference type="GO" id="GO:0000122">
    <property type="term" value="P:negative regulation of transcription by RNA polymerase II"/>
    <property type="evidence" value="ECO:0007669"/>
    <property type="project" value="TreeGrafter"/>
</dbReference>
<dbReference type="InterPro" id="IPR000536">
    <property type="entry name" value="Nucl_hrmn_rcpt_lig-bd"/>
</dbReference>
<evidence type="ECO:0000313" key="8">
    <source>
        <dbReference type="EMBL" id="CAF4041418.1"/>
    </source>
</evidence>
<dbReference type="PANTHER" id="PTHR12687">
    <property type="entry name" value="NUCLEOLAR COMPLEX 2 AND RAD4-RELATED"/>
    <property type="match status" value="1"/>
</dbReference>
<protein>
    <recommendedName>
        <fullName evidence="7">NR LBD domain-containing protein</fullName>
    </recommendedName>
</protein>
<dbReference type="InterPro" id="IPR035500">
    <property type="entry name" value="NHR-like_dom_sf"/>
</dbReference>
<dbReference type="Proteomes" id="UP000663836">
    <property type="component" value="Unassembled WGS sequence"/>
</dbReference>
<keyword evidence="3" id="KW-0805">Transcription regulation</keyword>
<dbReference type="Gene3D" id="1.10.565.10">
    <property type="entry name" value="Retinoid X Receptor"/>
    <property type="match status" value="1"/>
</dbReference>
<dbReference type="GO" id="GO:0030691">
    <property type="term" value="C:Noc2p-Noc3p complex"/>
    <property type="evidence" value="ECO:0007669"/>
    <property type="project" value="TreeGrafter"/>
</dbReference>
<evidence type="ECO:0000256" key="5">
    <source>
        <dbReference type="ARBA" id="ARBA00023170"/>
    </source>
</evidence>
<dbReference type="GO" id="GO:0042393">
    <property type="term" value="F:histone binding"/>
    <property type="evidence" value="ECO:0007669"/>
    <property type="project" value="TreeGrafter"/>
</dbReference>
<name>A0A819RFJ6_9BILA</name>
<dbReference type="PANTHER" id="PTHR12687:SF4">
    <property type="entry name" value="NUCLEOLAR COMPLEX PROTEIN 2 HOMOLOG"/>
    <property type="match status" value="1"/>
</dbReference>
<dbReference type="GO" id="GO:0042273">
    <property type="term" value="P:ribosomal large subunit biogenesis"/>
    <property type="evidence" value="ECO:0007669"/>
    <property type="project" value="TreeGrafter"/>
</dbReference>
<dbReference type="GO" id="GO:0005654">
    <property type="term" value="C:nucleoplasm"/>
    <property type="evidence" value="ECO:0007669"/>
    <property type="project" value="TreeGrafter"/>
</dbReference>
<evidence type="ECO:0000256" key="4">
    <source>
        <dbReference type="ARBA" id="ARBA00023163"/>
    </source>
</evidence>
<dbReference type="EMBL" id="CAJOBD010005748">
    <property type="protein sequence ID" value="CAF4041418.1"/>
    <property type="molecule type" value="Genomic_DNA"/>
</dbReference>
<evidence type="ECO:0000256" key="1">
    <source>
        <dbReference type="ARBA" id="ARBA00004123"/>
    </source>
</evidence>
<dbReference type="GO" id="GO:0030690">
    <property type="term" value="C:Noc1p-Noc2p complex"/>
    <property type="evidence" value="ECO:0007669"/>
    <property type="project" value="TreeGrafter"/>
</dbReference>
<dbReference type="GO" id="GO:0003714">
    <property type="term" value="F:transcription corepressor activity"/>
    <property type="evidence" value="ECO:0007669"/>
    <property type="project" value="TreeGrafter"/>
</dbReference>
<accession>A0A819RFJ6</accession>
<proteinExistence type="inferred from homology"/>
<evidence type="ECO:0000313" key="9">
    <source>
        <dbReference type="Proteomes" id="UP000663836"/>
    </source>
</evidence>
<sequence>MNVQYLRSYVKVDTYLGKNEFQKCEKLLTKLINSNPDVTADHKGTVNAFNTIVCISLKQLLPAIYRFLHIKLVITNEHSRVITFVCGFYLIREHRNKMIGVVLQKIYLDYLKNCKFTSTTTLLLINFIHRSLVELYSLDSSVTYQDESQIKLRSIGSSSSIPSFKIIYSLNFSTPSILFANVSNPKSDNANFQSPNNEKSPNTSANFLIVPIQCLVLFTQILKDFDLFSKNDKVSLLKSSAVEIVVYSLNTLLDPKIHTFTNYLSRDQCALVDDQVMPLDPLLTKVCGKEIFNRTRSFLISTCYLHIDEVASTLLVPIILYSPDRLNMKHLDLVKRL</sequence>
<dbReference type="InterPro" id="IPR005343">
    <property type="entry name" value="Noc2"/>
</dbReference>
<evidence type="ECO:0000259" key="7">
    <source>
        <dbReference type="PROSITE" id="PS51843"/>
    </source>
</evidence>
<keyword evidence="5" id="KW-0675">Receptor</keyword>
<comment type="subcellular location">
    <subcellularLocation>
        <location evidence="1">Nucleus</location>
    </subcellularLocation>
</comment>
<comment type="caution">
    <text evidence="8">The sequence shown here is derived from an EMBL/GenBank/DDBJ whole genome shotgun (WGS) entry which is preliminary data.</text>
</comment>
<organism evidence="8 9">
    <name type="scientific">Rotaria sordida</name>
    <dbReference type="NCBI Taxonomy" id="392033"/>
    <lineage>
        <taxon>Eukaryota</taxon>
        <taxon>Metazoa</taxon>
        <taxon>Spiralia</taxon>
        <taxon>Gnathifera</taxon>
        <taxon>Rotifera</taxon>
        <taxon>Eurotatoria</taxon>
        <taxon>Bdelloidea</taxon>
        <taxon>Philodinida</taxon>
        <taxon>Philodinidae</taxon>
        <taxon>Rotaria</taxon>
    </lineage>
</organism>
<keyword evidence="6" id="KW-0539">Nucleus</keyword>
<dbReference type="PROSITE" id="PS51843">
    <property type="entry name" value="NR_LBD"/>
    <property type="match status" value="1"/>
</dbReference>
<reference evidence="8" key="1">
    <citation type="submission" date="2021-02" db="EMBL/GenBank/DDBJ databases">
        <authorList>
            <person name="Nowell W R."/>
        </authorList>
    </citation>
    <scope>NUCLEOTIDE SEQUENCE</scope>
</reference>
<feature type="domain" description="NR LBD" evidence="7">
    <location>
        <begin position="156"/>
        <end position="337"/>
    </location>
</feature>
<dbReference type="Pfam" id="PF03715">
    <property type="entry name" value="Noc2"/>
    <property type="match status" value="1"/>
</dbReference>
<gene>
    <name evidence="8" type="ORF">JBS370_LOCUS28522</name>
</gene>
<dbReference type="AlphaFoldDB" id="A0A819RFJ6"/>
<keyword evidence="4" id="KW-0804">Transcription</keyword>
<evidence type="ECO:0000256" key="6">
    <source>
        <dbReference type="ARBA" id="ARBA00023242"/>
    </source>
</evidence>
<dbReference type="SUPFAM" id="SSF48508">
    <property type="entry name" value="Nuclear receptor ligand-binding domain"/>
    <property type="match status" value="1"/>
</dbReference>
<dbReference type="GO" id="GO:0005730">
    <property type="term" value="C:nucleolus"/>
    <property type="evidence" value="ECO:0007669"/>
    <property type="project" value="TreeGrafter"/>
</dbReference>
<comment type="similarity">
    <text evidence="2">Belongs to the NOC2 family.</text>
</comment>